<keyword evidence="4" id="KW-0238">DNA-binding</keyword>
<reference evidence="8" key="1">
    <citation type="submission" date="2018-05" db="EMBL/GenBank/DDBJ databases">
        <authorList>
            <person name="Lanie J.A."/>
            <person name="Ng W.-L."/>
            <person name="Kazmierczak K.M."/>
            <person name="Andrzejewski T.M."/>
            <person name="Davidsen T.M."/>
            <person name="Wayne K.J."/>
            <person name="Tettelin H."/>
            <person name="Glass J.I."/>
            <person name="Rusch D."/>
            <person name="Podicherti R."/>
            <person name="Tsui H.-C.T."/>
            <person name="Winkler M.E."/>
        </authorList>
    </citation>
    <scope>NUCLEOTIDE SEQUENCE</scope>
</reference>
<dbReference type="Gene3D" id="1.10.10.10">
    <property type="entry name" value="Winged helix-like DNA-binding domain superfamily/Winged helix DNA-binding domain"/>
    <property type="match status" value="1"/>
</dbReference>
<sequence length="224" mass="25243">MSHHVLVADDDPHIREALERSLRFEGFVVNTVSNGKLAVREIEKNMPALLILDISMPEMDGIEVTKYLRSIGTDIPICVLSAHDQVSDRVLGLEVGADDYLIKPFAFEELVARVKALLRRQVESSTRPVSVSELSVDPLTRTASYFDMSLDLTKKEFDLLYALAINASIVVTRDQLLDRVWGYDFEVNTNVVDVFVGYLRRKMEVNGSPRMIETVRGVGFVLKK</sequence>
<dbReference type="InterPro" id="IPR036388">
    <property type="entry name" value="WH-like_DNA-bd_sf"/>
</dbReference>
<dbReference type="Pfam" id="PF00486">
    <property type="entry name" value="Trans_reg_C"/>
    <property type="match status" value="1"/>
</dbReference>
<evidence type="ECO:0000256" key="4">
    <source>
        <dbReference type="ARBA" id="ARBA00023125"/>
    </source>
</evidence>
<dbReference type="PROSITE" id="PS50110">
    <property type="entry name" value="RESPONSE_REGULATORY"/>
    <property type="match status" value="1"/>
</dbReference>
<dbReference type="Gene3D" id="6.10.250.690">
    <property type="match status" value="1"/>
</dbReference>
<keyword evidence="5" id="KW-0804">Transcription</keyword>
<dbReference type="FunFam" id="1.10.10.10:FF:000005">
    <property type="entry name" value="Two-component system response regulator"/>
    <property type="match status" value="1"/>
</dbReference>
<keyword evidence="2" id="KW-0902">Two-component regulatory system</keyword>
<dbReference type="AlphaFoldDB" id="A0A381WK13"/>
<evidence type="ECO:0008006" key="9">
    <source>
        <dbReference type="Google" id="ProtNLM"/>
    </source>
</evidence>
<evidence type="ECO:0000256" key="1">
    <source>
        <dbReference type="ARBA" id="ARBA00022553"/>
    </source>
</evidence>
<evidence type="ECO:0000259" key="7">
    <source>
        <dbReference type="PROSITE" id="PS51755"/>
    </source>
</evidence>
<evidence type="ECO:0000313" key="8">
    <source>
        <dbReference type="EMBL" id="SVA52855.1"/>
    </source>
</evidence>
<dbReference type="SMART" id="SM00862">
    <property type="entry name" value="Trans_reg_C"/>
    <property type="match status" value="1"/>
</dbReference>
<dbReference type="InterPro" id="IPR001867">
    <property type="entry name" value="OmpR/PhoB-type_DNA-bd"/>
</dbReference>
<dbReference type="GO" id="GO:0000156">
    <property type="term" value="F:phosphorelay response regulator activity"/>
    <property type="evidence" value="ECO:0007669"/>
    <property type="project" value="TreeGrafter"/>
</dbReference>
<dbReference type="PANTHER" id="PTHR48111:SF22">
    <property type="entry name" value="REGULATOR OF RPOS"/>
    <property type="match status" value="1"/>
</dbReference>
<organism evidence="8">
    <name type="scientific">marine metagenome</name>
    <dbReference type="NCBI Taxonomy" id="408172"/>
    <lineage>
        <taxon>unclassified sequences</taxon>
        <taxon>metagenomes</taxon>
        <taxon>ecological metagenomes</taxon>
    </lineage>
</organism>
<name>A0A381WK13_9ZZZZ</name>
<keyword evidence="3" id="KW-0805">Transcription regulation</keyword>
<evidence type="ECO:0000256" key="2">
    <source>
        <dbReference type="ARBA" id="ARBA00023012"/>
    </source>
</evidence>
<dbReference type="GO" id="GO:0005829">
    <property type="term" value="C:cytosol"/>
    <property type="evidence" value="ECO:0007669"/>
    <property type="project" value="TreeGrafter"/>
</dbReference>
<feature type="domain" description="OmpR/PhoB-type" evidence="7">
    <location>
        <begin position="126"/>
        <end position="224"/>
    </location>
</feature>
<dbReference type="InterPro" id="IPR001789">
    <property type="entry name" value="Sig_transdc_resp-reg_receiver"/>
</dbReference>
<gene>
    <name evidence="8" type="ORF">METZ01_LOCUS105709</name>
</gene>
<evidence type="ECO:0000259" key="6">
    <source>
        <dbReference type="PROSITE" id="PS50110"/>
    </source>
</evidence>
<evidence type="ECO:0000256" key="5">
    <source>
        <dbReference type="ARBA" id="ARBA00023163"/>
    </source>
</evidence>
<feature type="domain" description="Response regulatory" evidence="6">
    <location>
        <begin position="4"/>
        <end position="118"/>
    </location>
</feature>
<dbReference type="SMART" id="SM00448">
    <property type="entry name" value="REC"/>
    <property type="match status" value="1"/>
</dbReference>
<dbReference type="SUPFAM" id="SSF52172">
    <property type="entry name" value="CheY-like"/>
    <property type="match status" value="1"/>
</dbReference>
<evidence type="ECO:0000256" key="3">
    <source>
        <dbReference type="ARBA" id="ARBA00023015"/>
    </source>
</evidence>
<accession>A0A381WK13</accession>
<dbReference type="InterPro" id="IPR039420">
    <property type="entry name" value="WalR-like"/>
</dbReference>
<dbReference type="PANTHER" id="PTHR48111">
    <property type="entry name" value="REGULATOR OF RPOS"/>
    <property type="match status" value="1"/>
</dbReference>
<dbReference type="GO" id="GO:0000976">
    <property type="term" value="F:transcription cis-regulatory region binding"/>
    <property type="evidence" value="ECO:0007669"/>
    <property type="project" value="TreeGrafter"/>
</dbReference>
<dbReference type="InterPro" id="IPR011006">
    <property type="entry name" value="CheY-like_superfamily"/>
</dbReference>
<keyword evidence="1" id="KW-0597">Phosphoprotein</keyword>
<dbReference type="CDD" id="cd17627">
    <property type="entry name" value="REC_OmpR_PrrA-like"/>
    <property type="match status" value="1"/>
</dbReference>
<dbReference type="Pfam" id="PF00072">
    <property type="entry name" value="Response_reg"/>
    <property type="match status" value="1"/>
</dbReference>
<dbReference type="GO" id="GO:0006355">
    <property type="term" value="P:regulation of DNA-templated transcription"/>
    <property type="evidence" value="ECO:0007669"/>
    <property type="project" value="InterPro"/>
</dbReference>
<proteinExistence type="predicted"/>
<dbReference type="Gene3D" id="3.40.50.2300">
    <property type="match status" value="1"/>
</dbReference>
<protein>
    <recommendedName>
        <fullName evidence="9">Response regulatory domain-containing protein</fullName>
    </recommendedName>
</protein>
<dbReference type="GO" id="GO:0032993">
    <property type="term" value="C:protein-DNA complex"/>
    <property type="evidence" value="ECO:0007669"/>
    <property type="project" value="TreeGrafter"/>
</dbReference>
<dbReference type="CDD" id="cd00383">
    <property type="entry name" value="trans_reg_C"/>
    <property type="match status" value="1"/>
</dbReference>
<dbReference type="PROSITE" id="PS51755">
    <property type="entry name" value="OMPR_PHOB"/>
    <property type="match status" value="1"/>
</dbReference>
<dbReference type="EMBL" id="UINC01012051">
    <property type="protein sequence ID" value="SVA52855.1"/>
    <property type="molecule type" value="Genomic_DNA"/>
</dbReference>